<evidence type="ECO:0000313" key="1">
    <source>
        <dbReference type="EMBL" id="PPQ66818.1"/>
    </source>
</evidence>
<evidence type="ECO:0000313" key="2">
    <source>
        <dbReference type="Proteomes" id="UP000284706"/>
    </source>
</evidence>
<dbReference type="AlphaFoldDB" id="A0A409VKQ6"/>
<gene>
    <name evidence="1" type="ORF">CVT26_009665</name>
</gene>
<name>A0A409VKQ6_9AGAR</name>
<reference evidence="1 2" key="1">
    <citation type="journal article" date="2018" name="Evol. Lett.">
        <title>Horizontal gene cluster transfer increased hallucinogenic mushroom diversity.</title>
        <authorList>
            <person name="Reynolds H.T."/>
            <person name="Vijayakumar V."/>
            <person name="Gluck-Thaler E."/>
            <person name="Korotkin H.B."/>
            <person name="Matheny P.B."/>
            <person name="Slot J.C."/>
        </authorList>
    </citation>
    <scope>NUCLEOTIDE SEQUENCE [LARGE SCALE GENOMIC DNA]</scope>
    <source>
        <strain evidence="1 2">SRW20</strain>
    </source>
</reference>
<dbReference type="OrthoDB" id="1393670at2759"/>
<dbReference type="EMBL" id="NHYE01005621">
    <property type="protein sequence ID" value="PPQ66818.1"/>
    <property type="molecule type" value="Genomic_DNA"/>
</dbReference>
<accession>A0A409VKQ6</accession>
<comment type="caution">
    <text evidence="1">The sequence shown here is derived from an EMBL/GenBank/DDBJ whole genome shotgun (WGS) entry which is preliminary data.</text>
</comment>
<organism evidence="1 2">
    <name type="scientific">Gymnopilus dilepis</name>
    <dbReference type="NCBI Taxonomy" id="231916"/>
    <lineage>
        <taxon>Eukaryota</taxon>
        <taxon>Fungi</taxon>
        <taxon>Dikarya</taxon>
        <taxon>Basidiomycota</taxon>
        <taxon>Agaricomycotina</taxon>
        <taxon>Agaricomycetes</taxon>
        <taxon>Agaricomycetidae</taxon>
        <taxon>Agaricales</taxon>
        <taxon>Agaricineae</taxon>
        <taxon>Hymenogastraceae</taxon>
        <taxon>Gymnopilus</taxon>
    </lineage>
</organism>
<keyword evidence="2" id="KW-1185">Reference proteome</keyword>
<dbReference type="InParanoid" id="A0A409VKQ6"/>
<sequence>MQQQKLPGMDMKLKRTHVKYTKLKYWDENGKPYLVEHFQWIALRPEAPSSLSSSYQRVYASTQ</sequence>
<proteinExistence type="predicted"/>
<dbReference type="Proteomes" id="UP000284706">
    <property type="component" value="Unassembled WGS sequence"/>
</dbReference>
<protein>
    <submittedName>
        <fullName evidence="1">Uncharacterized protein</fullName>
    </submittedName>
</protein>